<dbReference type="RefSeq" id="WP_146060683.1">
    <property type="nucleotide sequence ID" value="NZ_CP049246.1"/>
</dbReference>
<keyword evidence="1" id="KW-0812">Transmembrane</keyword>
<evidence type="ECO:0000313" key="3">
    <source>
        <dbReference type="Proteomes" id="UP000236731"/>
    </source>
</evidence>
<dbReference type="Proteomes" id="UP000236731">
    <property type="component" value="Unassembled WGS sequence"/>
</dbReference>
<keyword evidence="3" id="KW-1185">Reference proteome</keyword>
<dbReference type="AlphaFoldDB" id="A0A1H6CRI7"/>
<dbReference type="EMBL" id="FNUT01000019">
    <property type="protein sequence ID" value="SEG75377.1"/>
    <property type="molecule type" value="Genomic_DNA"/>
</dbReference>
<feature type="transmembrane region" description="Helical" evidence="1">
    <location>
        <begin position="43"/>
        <end position="62"/>
    </location>
</feature>
<sequence length="129" mass="15073">MKKKFEWLSKHFSILGAITTLVVLPVLYFLYPFLITSVCLELWLIILFSFIPFLLLKTYNFYYSVKKRKFKGGERVVFAHTAGFDANYVNGYSLFHAKKVVVKNLKNEIITVHEDSLELFDSERHAQVS</sequence>
<reference evidence="3" key="1">
    <citation type="submission" date="2016-10" db="EMBL/GenBank/DDBJ databases">
        <authorList>
            <person name="Varghese N."/>
            <person name="Submissions S."/>
        </authorList>
    </citation>
    <scope>NUCLEOTIDE SEQUENCE [LARGE SCALE GENOMIC DNA]</scope>
    <source>
        <strain evidence="3">DSM 22361</strain>
    </source>
</reference>
<accession>A0A1H6CRI7</accession>
<evidence type="ECO:0000313" key="2">
    <source>
        <dbReference type="EMBL" id="SEG75377.1"/>
    </source>
</evidence>
<keyword evidence="1" id="KW-1133">Transmembrane helix</keyword>
<keyword evidence="1" id="KW-0472">Membrane</keyword>
<organism evidence="2 3">
    <name type="scientific">Sphingobacterium lactis</name>
    <dbReference type="NCBI Taxonomy" id="797291"/>
    <lineage>
        <taxon>Bacteria</taxon>
        <taxon>Pseudomonadati</taxon>
        <taxon>Bacteroidota</taxon>
        <taxon>Sphingobacteriia</taxon>
        <taxon>Sphingobacteriales</taxon>
        <taxon>Sphingobacteriaceae</taxon>
        <taxon>Sphingobacterium</taxon>
    </lineage>
</organism>
<feature type="transmembrane region" description="Helical" evidence="1">
    <location>
        <begin position="12"/>
        <end position="31"/>
    </location>
</feature>
<gene>
    <name evidence="2" type="ORF">SAMN05421877_1196</name>
</gene>
<protein>
    <submittedName>
        <fullName evidence="2">Uncharacterized protein</fullName>
    </submittedName>
</protein>
<proteinExistence type="predicted"/>
<evidence type="ECO:0000256" key="1">
    <source>
        <dbReference type="SAM" id="Phobius"/>
    </source>
</evidence>
<name>A0A1H6CRI7_9SPHI</name>